<evidence type="ECO:0000256" key="3">
    <source>
        <dbReference type="ARBA" id="ARBA00022452"/>
    </source>
</evidence>
<keyword evidence="4" id="KW-0410">Iron transport</keyword>
<dbReference type="GO" id="GO:0006826">
    <property type="term" value="P:iron ion transport"/>
    <property type="evidence" value="ECO:0007669"/>
    <property type="project" value="UniProtKB-KW"/>
</dbReference>
<dbReference type="GO" id="GO:0009279">
    <property type="term" value="C:cell outer membrane"/>
    <property type="evidence" value="ECO:0007669"/>
    <property type="project" value="UniProtKB-SubCell"/>
</dbReference>
<proteinExistence type="inferred from homology"/>
<dbReference type="InterPro" id="IPR012910">
    <property type="entry name" value="Plug_dom"/>
</dbReference>
<evidence type="ECO:0000256" key="6">
    <source>
        <dbReference type="ARBA" id="ARBA00023004"/>
    </source>
</evidence>
<dbReference type="InterPro" id="IPR039426">
    <property type="entry name" value="TonB-dep_rcpt-like"/>
</dbReference>
<dbReference type="Gene3D" id="2.40.170.20">
    <property type="entry name" value="TonB-dependent receptor, beta-barrel domain"/>
    <property type="match status" value="1"/>
</dbReference>
<evidence type="ECO:0000256" key="9">
    <source>
        <dbReference type="ARBA" id="ARBA00023136"/>
    </source>
</evidence>
<keyword evidence="8 12" id="KW-0798">TonB box</keyword>
<keyword evidence="17" id="KW-1185">Reference proteome</keyword>
<evidence type="ECO:0000256" key="4">
    <source>
        <dbReference type="ARBA" id="ARBA00022496"/>
    </source>
</evidence>
<name>A0A2S7KA55_9PROT</name>
<evidence type="ECO:0000259" key="15">
    <source>
        <dbReference type="Pfam" id="PF07715"/>
    </source>
</evidence>
<sequence length="710" mass="77767">MSTRSVLSRALYSTSLAALVAYSGAAFADAGEAEDEIVVTAQRRTESLQEVAISASVLSGDKLAEKGVQGIYALQYAAPALTMADYGSANVLNIRGVGRSAVDIELPSGVVLYRDGVPTFPGYFQNEPYYDIEAIEVLRGPQGTFVGKSAAGGAIFIRTASPDLDGFSGKIEGEYGNYNQFGATAVVNAPLSDTLGVRVAYRHFERNDILGNSLTGDFTGEPGRPNLDSIRLGVLWEPTDQFTSELRLDLSDLDFGGNLTSSYNYPLYDYVQNARFIYRDRSARVVGKMGYEFENGLQVTSVSGYQTTETVNNFDRNGATPAYDEFRSAGTFTLYSQEFNLISPDDADHPLSYVLGVFYQRTDTIIEDYRHEGFNFYLAQDGFPYLGLETPYKKKEDEWSVFADAKYRFSEQFSAELGIRYTNYITSNDTNIVLGDGLSNPTIPFFVGMQKLNESDVDGKFTLTYSPTSAHNFFASVARAHITGGFNIVGGAEFDKSIVYSYEAGLKSSWMDDHVRTQLAAYYQTLSQYQAQFASPTLGGQNILQNADGKSKIYGFEASGQANFGNLNIDAALSFIESELGDFPDVVSPFLMAPDNVISISGAKTPFSPKIAVNIGASYNIDFGSFTVTPRVDLSHQAKQLGALFDAPQTRLPKRTLLNAGVRFSMNNVYVDVWGTNLTDERYVAGIQDLGSIWYPGPPRQYGVKVGVNF</sequence>
<dbReference type="Proteomes" id="UP000239504">
    <property type="component" value="Unassembled WGS sequence"/>
</dbReference>
<keyword evidence="10 11" id="KW-0998">Cell outer membrane</keyword>
<keyword evidence="2 11" id="KW-0813">Transport</keyword>
<evidence type="ECO:0000256" key="5">
    <source>
        <dbReference type="ARBA" id="ARBA00022692"/>
    </source>
</evidence>
<evidence type="ECO:0000256" key="12">
    <source>
        <dbReference type="RuleBase" id="RU003357"/>
    </source>
</evidence>
<keyword evidence="6" id="KW-0408">Iron</keyword>
<dbReference type="AlphaFoldDB" id="A0A2S7KA55"/>
<dbReference type="RefSeq" id="WP_104828098.1">
    <property type="nucleotide sequence ID" value="NZ_PJCH01000001.1"/>
</dbReference>
<dbReference type="Pfam" id="PF07715">
    <property type="entry name" value="Plug"/>
    <property type="match status" value="1"/>
</dbReference>
<dbReference type="EMBL" id="PJCH01000001">
    <property type="protein sequence ID" value="PQA89396.1"/>
    <property type="molecule type" value="Genomic_DNA"/>
</dbReference>
<evidence type="ECO:0000313" key="17">
    <source>
        <dbReference type="Proteomes" id="UP000239504"/>
    </source>
</evidence>
<dbReference type="InterPro" id="IPR036942">
    <property type="entry name" value="Beta-barrel_TonB_sf"/>
</dbReference>
<dbReference type="PANTHER" id="PTHR32552">
    <property type="entry name" value="FERRICHROME IRON RECEPTOR-RELATED"/>
    <property type="match status" value="1"/>
</dbReference>
<dbReference type="Pfam" id="PF00593">
    <property type="entry name" value="TonB_dep_Rec_b-barrel"/>
    <property type="match status" value="1"/>
</dbReference>
<reference evidence="16 17" key="1">
    <citation type="submission" date="2017-12" db="EMBL/GenBank/DDBJ databases">
        <authorList>
            <person name="Hurst M.R.H."/>
        </authorList>
    </citation>
    <scope>NUCLEOTIDE SEQUENCE [LARGE SCALE GENOMIC DNA]</scope>
    <source>
        <strain evidence="16 17">SY-3-19</strain>
    </source>
</reference>
<feature type="signal peptide" evidence="13">
    <location>
        <begin position="1"/>
        <end position="28"/>
    </location>
</feature>
<evidence type="ECO:0000256" key="2">
    <source>
        <dbReference type="ARBA" id="ARBA00022448"/>
    </source>
</evidence>
<dbReference type="InterPro" id="IPR000531">
    <property type="entry name" value="Beta-barrel_TonB"/>
</dbReference>
<evidence type="ECO:0000256" key="11">
    <source>
        <dbReference type="PROSITE-ProRule" id="PRU01360"/>
    </source>
</evidence>
<comment type="caution">
    <text evidence="16">The sequence shown here is derived from an EMBL/GenBank/DDBJ whole genome shotgun (WGS) entry which is preliminary data.</text>
</comment>
<keyword evidence="13" id="KW-0732">Signal</keyword>
<evidence type="ECO:0000256" key="10">
    <source>
        <dbReference type="ARBA" id="ARBA00023237"/>
    </source>
</evidence>
<evidence type="ECO:0000256" key="13">
    <source>
        <dbReference type="SAM" id="SignalP"/>
    </source>
</evidence>
<organism evidence="16 17">
    <name type="scientific">Hyphococcus luteus</name>
    <dbReference type="NCBI Taxonomy" id="2058213"/>
    <lineage>
        <taxon>Bacteria</taxon>
        <taxon>Pseudomonadati</taxon>
        <taxon>Pseudomonadota</taxon>
        <taxon>Alphaproteobacteria</taxon>
        <taxon>Parvularculales</taxon>
        <taxon>Parvularculaceae</taxon>
        <taxon>Hyphococcus</taxon>
    </lineage>
</organism>
<keyword evidence="7" id="KW-0406">Ion transport</keyword>
<protein>
    <recommendedName>
        <fullName evidence="18">TonB-dependent receptor</fullName>
    </recommendedName>
</protein>
<keyword evidence="9 11" id="KW-0472">Membrane</keyword>
<comment type="similarity">
    <text evidence="11 12">Belongs to the TonB-dependent receptor family.</text>
</comment>
<evidence type="ECO:0000259" key="14">
    <source>
        <dbReference type="Pfam" id="PF00593"/>
    </source>
</evidence>
<keyword evidence="3 11" id="KW-1134">Transmembrane beta strand</keyword>
<dbReference type="PROSITE" id="PS52016">
    <property type="entry name" value="TONB_DEPENDENT_REC_3"/>
    <property type="match status" value="1"/>
</dbReference>
<dbReference type="OrthoDB" id="127311at2"/>
<evidence type="ECO:0000256" key="8">
    <source>
        <dbReference type="ARBA" id="ARBA00023077"/>
    </source>
</evidence>
<feature type="domain" description="TonB-dependent receptor plug" evidence="15">
    <location>
        <begin position="48"/>
        <end position="154"/>
    </location>
</feature>
<dbReference type="PANTHER" id="PTHR32552:SF81">
    <property type="entry name" value="TONB-DEPENDENT OUTER MEMBRANE RECEPTOR"/>
    <property type="match status" value="1"/>
</dbReference>
<dbReference type="SUPFAM" id="SSF56935">
    <property type="entry name" value="Porins"/>
    <property type="match status" value="1"/>
</dbReference>
<evidence type="ECO:0000313" key="16">
    <source>
        <dbReference type="EMBL" id="PQA89396.1"/>
    </source>
</evidence>
<gene>
    <name evidence="16" type="ORF">CW354_00525</name>
</gene>
<comment type="subcellular location">
    <subcellularLocation>
        <location evidence="1 11">Cell outer membrane</location>
        <topology evidence="1 11">Multi-pass membrane protein</topology>
    </subcellularLocation>
</comment>
<evidence type="ECO:0000256" key="1">
    <source>
        <dbReference type="ARBA" id="ARBA00004571"/>
    </source>
</evidence>
<accession>A0A2S7KA55</accession>
<keyword evidence="5 11" id="KW-0812">Transmembrane</keyword>
<feature type="chain" id="PRO_5015605515" description="TonB-dependent receptor" evidence="13">
    <location>
        <begin position="29"/>
        <end position="710"/>
    </location>
</feature>
<evidence type="ECO:0000256" key="7">
    <source>
        <dbReference type="ARBA" id="ARBA00023065"/>
    </source>
</evidence>
<feature type="domain" description="TonB-dependent receptor-like beta-barrel" evidence="14">
    <location>
        <begin position="251"/>
        <end position="678"/>
    </location>
</feature>
<evidence type="ECO:0008006" key="18">
    <source>
        <dbReference type="Google" id="ProtNLM"/>
    </source>
</evidence>